<reference evidence="1 2" key="1">
    <citation type="submission" date="2018-04" db="EMBL/GenBank/DDBJ databases">
        <authorList>
            <person name="Eckel V.P."/>
            <person name="Vogel R.F."/>
        </authorList>
    </citation>
    <scope>NUCLEOTIDE SEQUENCE [LARGE SCALE GENOMIC DNA]</scope>
    <source>
        <strain evidence="2">TMW 2.1764</strain>
    </source>
</reference>
<evidence type="ECO:0000313" key="1">
    <source>
        <dbReference type="EMBL" id="KAE8130058.1"/>
    </source>
</evidence>
<proteinExistence type="predicted"/>
<name>A0A5N6SBT8_9BIFI</name>
<keyword evidence="2" id="KW-1185">Reference proteome</keyword>
<accession>A0A5N6SBT8</accession>
<protein>
    <submittedName>
        <fullName evidence="1">Uncharacterized protein</fullName>
    </submittedName>
</protein>
<dbReference type="Proteomes" id="UP000325415">
    <property type="component" value="Unassembled WGS sequence"/>
</dbReference>
<evidence type="ECO:0000313" key="2">
    <source>
        <dbReference type="Proteomes" id="UP000325415"/>
    </source>
</evidence>
<organism evidence="1 2">
    <name type="scientific">Bifidobacterium tibiigranuli</name>
    <dbReference type="NCBI Taxonomy" id="2172043"/>
    <lineage>
        <taxon>Bacteria</taxon>
        <taxon>Bacillati</taxon>
        <taxon>Actinomycetota</taxon>
        <taxon>Actinomycetes</taxon>
        <taxon>Bifidobacteriales</taxon>
        <taxon>Bifidobacteriaceae</taxon>
        <taxon>Bifidobacterium</taxon>
    </lineage>
</organism>
<sequence length="79" mass="9343">MFRLFSNMCSTFDTRSFILGTLRWDRHHIRYMRPIYTYMQVAQPFRAPELGIASGYGIRQAWVFPDMPNPGTQHSMARI</sequence>
<gene>
    <name evidence="1" type="ORF">DDE84_00220</name>
</gene>
<dbReference type="AlphaFoldDB" id="A0A5N6SBT8"/>
<dbReference type="EMBL" id="QDAG01000001">
    <property type="protein sequence ID" value="KAE8130058.1"/>
    <property type="molecule type" value="Genomic_DNA"/>
</dbReference>
<comment type="caution">
    <text evidence="1">The sequence shown here is derived from an EMBL/GenBank/DDBJ whole genome shotgun (WGS) entry which is preliminary data.</text>
</comment>